<keyword evidence="3" id="KW-0157">Chromophore</keyword>
<protein>
    <recommendedName>
        <fullName evidence="5">PAS domain-containing protein</fullName>
    </recommendedName>
</protein>
<dbReference type="Pfam" id="PF13426">
    <property type="entry name" value="PAS_9"/>
    <property type="match status" value="1"/>
</dbReference>
<dbReference type="PROSITE" id="PS50112">
    <property type="entry name" value="PAS"/>
    <property type="match status" value="1"/>
</dbReference>
<dbReference type="CDD" id="cd00130">
    <property type="entry name" value="PAS"/>
    <property type="match status" value="1"/>
</dbReference>
<gene>
    <name evidence="6" type="ORF">E4U60_006025</name>
</gene>
<dbReference type="EMBL" id="SRPO01000056">
    <property type="protein sequence ID" value="KAG5944372.1"/>
    <property type="molecule type" value="Genomic_DNA"/>
</dbReference>
<dbReference type="Gene3D" id="3.30.450.20">
    <property type="entry name" value="PAS domain"/>
    <property type="match status" value="1"/>
</dbReference>
<evidence type="ECO:0000259" key="5">
    <source>
        <dbReference type="PROSITE" id="PS50112"/>
    </source>
</evidence>
<organism evidence="6 7">
    <name type="scientific">Claviceps pazoutovae</name>
    <dbReference type="NCBI Taxonomy" id="1649127"/>
    <lineage>
        <taxon>Eukaryota</taxon>
        <taxon>Fungi</taxon>
        <taxon>Dikarya</taxon>
        <taxon>Ascomycota</taxon>
        <taxon>Pezizomycotina</taxon>
        <taxon>Sordariomycetes</taxon>
        <taxon>Hypocreomycetidae</taxon>
        <taxon>Hypocreales</taxon>
        <taxon>Clavicipitaceae</taxon>
        <taxon>Claviceps</taxon>
    </lineage>
</organism>
<evidence type="ECO:0000313" key="7">
    <source>
        <dbReference type="Proteomes" id="UP000706124"/>
    </source>
</evidence>
<dbReference type="Proteomes" id="UP000706124">
    <property type="component" value="Unassembled WGS sequence"/>
</dbReference>
<proteinExistence type="predicted"/>
<keyword evidence="2" id="KW-0288">FMN</keyword>
<comment type="caution">
    <text evidence="6">The sequence shown here is derived from an EMBL/GenBank/DDBJ whole genome shotgun (WGS) entry which is preliminary data.</text>
</comment>
<feature type="domain" description="PAS" evidence="5">
    <location>
        <begin position="100"/>
        <end position="122"/>
    </location>
</feature>
<feature type="region of interest" description="Disordered" evidence="4">
    <location>
        <begin position="128"/>
        <end position="161"/>
    </location>
</feature>
<keyword evidence="7" id="KW-1185">Reference proteome</keyword>
<evidence type="ECO:0000256" key="2">
    <source>
        <dbReference type="ARBA" id="ARBA00022643"/>
    </source>
</evidence>
<dbReference type="PANTHER" id="PTHR47429:SF7">
    <property type="entry name" value="GATA-FACTOR"/>
    <property type="match status" value="1"/>
</dbReference>
<reference evidence="6 7" key="1">
    <citation type="journal article" date="2020" name="bioRxiv">
        <title>Whole genome comparisons of ergot fungi reveals the divergence and evolution of species within the genus Claviceps are the result of varying mechanisms driving genome evolution and host range expansion.</title>
        <authorList>
            <person name="Wyka S.A."/>
            <person name="Mondo S.J."/>
            <person name="Liu M."/>
            <person name="Dettman J."/>
            <person name="Nalam V."/>
            <person name="Broders K.D."/>
        </authorList>
    </citation>
    <scope>NUCLEOTIDE SEQUENCE [LARGE SCALE GENOMIC DNA]</scope>
    <source>
        <strain evidence="6 7">CCC 1485</strain>
    </source>
</reference>
<keyword evidence="1" id="KW-0285">Flavoprotein</keyword>
<evidence type="ECO:0000256" key="4">
    <source>
        <dbReference type="SAM" id="MobiDB-lite"/>
    </source>
</evidence>
<dbReference type="AlphaFoldDB" id="A0A9P7MHA9"/>
<name>A0A9P7MHA9_9HYPO</name>
<dbReference type="InterPro" id="IPR000014">
    <property type="entry name" value="PAS"/>
</dbReference>
<evidence type="ECO:0000256" key="1">
    <source>
        <dbReference type="ARBA" id="ARBA00022630"/>
    </source>
</evidence>
<sequence>MGPKVEMAMNPWEAHALNYQFPDDHLSAVDVKQTTAPSKSRWRVMDDPVFYPGLYSASGYDLIAILLRLMARPNPQLQLGAVDCSVALLLCDLEKPNEPIVYTTDAFCDLSGYSKSEVLGRNCRFLQSNPTDPGAGRDSKHVAPKPSSDSPSKRMRQAIDGKQEIQTTITNYRKNGELFKNCVSIIPLTLDGSGHQYAVGFCVEVA</sequence>
<accession>A0A9P7MHA9</accession>
<dbReference type="SUPFAM" id="SSF55785">
    <property type="entry name" value="PYP-like sensor domain (PAS domain)"/>
    <property type="match status" value="1"/>
</dbReference>
<evidence type="ECO:0000313" key="6">
    <source>
        <dbReference type="EMBL" id="KAG5944372.1"/>
    </source>
</evidence>
<dbReference type="OrthoDB" id="447251at2759"/>
<dbReference type="PANTHER" id="PTHR47429">
    <property type="entry name" value="PROTEIN TWIN LOV 1"/>
    <property type="match status" value="1"/>
</dbReference>
<dbReference type="InterPro" id="IPR035965">
    <property type="entry name" value="PAS-like_dom_sf"/>
</dbReference>
<dbReference type="GO" id="GO:0005634">
    <property type="term" value="C:nucleus"/>
    <property type="evidence" value="ECO:0007669"/>
    <property type="project" value="TreeGrafter"/>
</dbReference>
<evidence type="ECO:0000256" key="3">
    <source>
        <dbReference type="ARBA" id="ARBA00022991"/>
    </source>
</evidence>